<organism evidence="2 3">
    <name type="scientific">Maribacter spongiicola</name>
    <dbReference type="NCBI Taxonomy" id="1206753"/>
    <lineage>
        <taxon>Bacteria</taxon>
        <taxon>Pseudomonadati</taxon>
        <taxon>Bacteroidota</taxon>
        <taxon>Flavobacteriia</taxon>
        <taxon>Flavobacteriales</taxon>
        <taxon>Flavobacteriaceae</taxon>
        <taxon>Maribacter</taxon>
    </lineage>
</organism>
<feature type="transmembrane region" description="Helical" evidence="1">
    <location>
        <begin position="21"/>
        <end position="40"/>
    </location>
</feature>
<dbReference type="AlphaFoldDB" id="A0A4R7K4C0"/>
<keyword evidence="1" id="KW-0472">Membrane</keyword>
<dbReference type="EMBL" id="SOAY01000011">
    <property type="protein sequence ID" value="TDT44967.1"/>
    <property type="molecule type" value="Genomic_DNA"/>
</dbReference>
<dbReference type="RefSeq" id="WP_133687342.1">
    <property type="nucleotide sequence ID" value="NZ_SOAY01000011.1"/>
</dbReference>
<keyword evidence="3" id="KW-1185">Reference proteome</keyword>
<dbReference type="Proteomes" id="UP000294749">
    <property type="component" value="Unassembled WGS sequence"/>
</dbReference>
<comment type="caution">
    <text evidence="2">The sequence shown here is derived from an EMBL/GenBank/DDBJ whole genome shotgun (WGS) entry which is preliminary data.</text>
</comment>
<feature type="transmembrane region" description="Helical" evidence="1">
    <location>
        <begin position="52"/>
        <end position="78"/>
    </location>
</feature>
<proteinExistence type="predicted"/>
<evidence type="ECO:0000313" key="3">
    <source>
        <dbReference type="Proteomes" id="UP000294749"/>
    </source>
</evidence>
<evidence type="ECO:0000256" key="1">
    <source>
        <dbReference type="SAM" id="Phobius"/>
    </source>
</evidence>
<accession>A0A4R7K4C0</accession>
<gene>
    <name evidence="2" type="ORF">CLV90_2046</name>
</gene>
<name>A0A4R7K4C0_9FLAO</name>
<keyword evidence="1" id="KW-1133">Transmembrane helix</keyword>
<sequence>MNLKEKISEVKQDFLESKISYIFFAYSLLLFIPSLINIKFDSKEGVLGLTIKLIAIIFGVPIYAMILSFICLMDIFFIKLFYQQIKTEKGILNYISIILGAILLYFLYYELHKLIIWIPINIALSKLGVNV</sequence>
<reference evidence="2 3" key="1">
    <citation type="submission" date="2019-03" db="EMBL/GenBank/DDBJ databases">
        <title>Genomic Encyclopedia of Archaeal and Bacterial Type Strains, Phase II (KMG-II): from individual species to whole genera.</title>
        <authorList>
            <person name="Goeker M."/>
        </authorList>
    </citation>
    <scope>NUCLEOTIDE SEQUENCE [LARGE SCALE GENOMIC DNA]</scope>
    <source>
        <strain evidence="2 3">DSM 25233</strain>
    </source>
</reference>
<evidence type="ECO:0000313" key="2">
    <source>
        <dbReference type="EMBL" id="TDT44967.1"/>
    </source>
</evidence>
<feature type="transmembrane region" description="Helical" evidence="1">
    <location>
        <begin position="90"/>
        <end position="108"/>
    </location>
</feature>
<keyword evidence="1" id="KW-0812">Transmembrane</keyword>
<protein>
    <submittedName>
        <fullName evidence="2">Uncharacterized protein</fullName>
    </submittedName>
</protein>